<name>E9H555_DAPPU</name>
<keyword evidence="4" id="KW-1185">Reference proteome</keyword>
<dbReference type="AlphaFoldDB" id="E9H555"/>
<evidence type="ECO:0000256" key="1">
    <source>
        <dbReference type="SAM" id="MobiDB-lite"/>
    </source>
</evidence>
<dbReference type="OrthoDB" id="445314at2759"/>
<accession>E9H555</accession>
<sequence>MPKGKKSDAEWKTRLRDYAKGKFQFGSVRPPKNSKWAVVIDRIDNCPKKLSSGSKDLFGRVLIAKTDANVNALETASNTADLQGHTLHLDEPIAGSSREQITAVVPTTEVPSTVHTDDRGPAEVPVNEEPFPSNAVTSKPLEFIEKPLASAGRKHDFTQRLPVGWKNTLEENDQQWIGKKSFFEDCWKQPNGIVWRHSRTSFRRMDAEDRYLSKRLSTSQEDARWDEVCFGDL</sequence>
<protein>
    <submittedName>
        <fullName evidence="3">Uncharacterized protein</fullName>
    </submittedName>
</protein>
<dbReference type="KEGG" id="dpx:DAPPUDRAFT_253584"/>
<dbReference type="EMBL" id="GL732970">
    <property type="protein sequence ID" value="EFX63760.1"/>
    <property type="molecule type" value="Genomic_DNA"/>
</dbReference>
<feature type="region of interest" description="Disordered" evidence="1">
    <location>
        <begin position="109"/>
        <end position="132"/>
    </location>
</feature>
<dbReference type="EMBL" id="GL732593">
    <property type="protein sequence ID" value="EFX73136.1"/>
    <property type="molecule type" value="Genomic_DNA"/>
</dbReference>
<dbReference type="KEGG" id="dpx:DAPPUDRAFT_267737"/>
<evidence type="ECO:0000313" key="4">
    <source>
        <dbReference type="Proteomes" id="UP000000305"/>
    </source>
</evidence>
<dbReference type="Proteomes" id="UP000000305">
    <property type="component" value="Unassembled WGS sequence"/>
</dbReference>
<reference evidence="3 4" key="1">
    <citation type="journal article" date="2011" name="Science">
        <title>The ecoresponsive genome of Daphnia pulex.</title>
        <authorList>
            <person name="Colbourne J.K."/>
            <person name="Pfrender M.E."/>
            <person name="Gilbert D."/>
            <person name="Thomas W.K."/>
            <person name="Tucker A."/>
            <person name="Oakley T.H."/>
            <person name="Tokishita S."/>
            <person name="Aerts A."/>
            <person name="Arnold G.J."/>
            <person name="Basu M.K."/>
            <person name="Bauer D.J."/>
            <person name="Caceres C.E."/>
            <person name="Carmel L."/>
            <person name="Casola C."/>
            <person name="Choi J.H."/>
            <person name="Detter J.C."/>
            <person name="Dong Q."/>
            <person name="Dusheyko S."/>
            <person name="Eads B.D."/>
            <person name="Frohlich T."/>
            <person name="Geiler-Samerotte K.A."/>
            <person name="Gerlach D."/>
            <person name="Hatcher P."/>
            <person name="Jogdeo S."/>
            <person name="Krijgsveld J."/>
            <person name="Kriventseva E.V."/>
            <person name="Kultz D."/>
            <person name="Laforsch C."/>
            <person name="Lindquist E."/>
            <person name="Lopez J."/>
            <person name="Manak J.R."/>
            <person name="Muller J."/>
            <person name="Pangilinan J."/>
            <person name="Patwardhan R.P."/>
            <person name="Pitluck S."/>
            <person name="Pritham E.J."/>
            <person name="Rechtsteiner A."/>
            <person name="Rho M."/>
            <person name="Rogozin I.B."/>
            <person name="Sakarya O."/>
            <person name="Salamov A."/>
            <person name="Schaack S."/>
            <person name="Shapiro H."/>
            <person name="Shiga Y."/>
            <person name="Skalitzky C."/>
            <person name="Smith Z."/>
            <person name="Souvorov A."/>
            <person name="Sung W."/>
            <person name="Tang Z."/>
            <person name="Tsuchiya D."/>
            <person name="Tu H."/>
            <person name="Vos H."/>
            <person name="Wang M."/>
            <person name="Wolf Y.I."/>
            <person name="Yamagata H."/>
            <person name="Yamada T."/>
            <person name="Ye Y."/>
            <person name="Shaw J.R."/>
            <person name="Andrews J."/>
            <person name="Crease T.J."/>
            <person name="Tang H."/>
            <person name="Lucas S.M."/>
            <person name="Robertson H.M."/>
            <person name="Bork P."/>
            <person name="Koonin E.V."/>
            <person name="Zdobnov E.M."/>
            <person name="Grigoriev I.V."/>
            <person name="Lynch M."/>
            <person name="Boore J.L."/>
        </authorList>
    </citation>
    <scope>NUCLEOTIDE SEQUENCE [LARGE SCALE GENOMIC DNA]</scope>
</reference>
<evidence type="ECO:0000313" key="2">
    <source>
        <dbReference type="EMBL" id="EFX63760.1"/>
    </source>
</evidence>
<evidence type="ECO:0000313" key="3">
    <source>
        <dbReference type="EMBL" id="EFX73136.1"/>
    </source>
</evidence>
<dbReference type="HOGENOM" id="CLU_1190918_0_0_1"/>
<organism evidence="3 4">
    <name type="scientific">Daphnia pulex</name>
    <name type="common">Water flea</name>
    <dbReference type="NCBI Taxonomy" id="6669"/>
    <lineage>
        <taxon>Eukaryota</taxon>
        <taxon>Metazoa</taxon>
        <taxon>Ecdysozoa</taxon>
        <taxon>Arthropoda</taxon>
        <taxon>Crustacea</taxon>
        <taxon>Branchiopoda</taxon>
        <taxon>Diplostraca</taxon>
        <taxon>Cladocera</taxon>
        <taxon>Anomopoda</taxon>
        <taxon>Daphniidae</taxon>
        <taxon>Daphnia</taxon>
    </lineage>
</organism>
<proteinExistence type="predicted"/>
<gene>
    <name evidence="3" type="ORF">DAPPUDRAFT_253584</name>
    <name evidence="2" type="ORF">DAPPUDRAFT_267737</name>
</gene>